<accession>A0A498IP81</accession>
<dbReference type="AlphaFoldDB" id="A0A498IP81"/>
<dbReference type="InterPro" id="IPR012340">
    <property type="entry name" value="NA-bd_OB-fold"/>
</dbReference>
<protein>
    <submittedName>
        <fullName evidence="1">Uncharacterized protein</fullName>
    </submittedName>
</protein>
<reference evidence="1 2" key="1">
    <citation type="submission" date="2018-10" db="EMBL/GenBank/DDBJ databases">
        <title>A high-quality apple genome assembly.</title>
        <authorList>
            <person name="Hu J."/>
        </authorList>
    </citation>
    <scope>NUCLEOTIDE SEQUENCE [LARGE SCALE GENOMIC DNA]</scope>
    <source>
        <strain evidence="2">cv. HFTH1</strain>
        <tissue evidence="1">Young leaf</tissue>
    </source>
</reference>
<dbReference type="EMBL" id="RDQH01000337">
    <property type="protein sequence ID" value="RXH83281.1"/>
    <property type="molecule type" value="Genomic_DNA"/>
</dbReference>
<comment type="caution">
    <text evidence="1">The sequence shown here is derived from an EMBL/GenBank/DDBJ whole genome shotgun (WGS) entry which is preliminary data.</text>
</comment>
<dbReference type="Proteomes" id="UP000290289">
    <property type="component" value="Chromosome 11"/>
</dbReference>
<gene>
    <name evidence="1" type="ORF">DVH24_005534</name>
</gene>
<evidence type="ECO:0000313" key="1">
    <source>
        <dbReference type="EMBL" id="RXH83281.1"/>
    </source>
</evidence>
<keyword evidence="2" id="KW-1185">Reference proteome</keyword>
<name>A0A498IP81_MALDO</name>
<sequence>MDITDNRLKTRYPVDMSFGGHEESSGVLTEFTKVGLTLGCFILVIVFLKLPNCLHKIYGAHRTTCFGKHGLNSVLFRPRHPTTYKYCFTNYLLVVKNVQTRFQYLNLPVEVLPSSVEMYAKPHIIVNSELKTIEELFLLDPGLNMINFIVEDNTNQFNLMMIGRHAEKLLGVSCQFVIIEEGHDDSFLLLSQHKKLVGTTKNFNCGLTNFDVYGLVEEQPLSSTTISFVEPCIPATNIKKQVVDAATSISFTPLECHTEEIQLPTSNRIVKRALFTESEPAKKQKLIFSYITQLQQYIHGDNMACRMIGAYLCNLVQRVNVAKKCILEHFWAWNG</sequence>
<dbReference type="Gene3D" id="2.40.50.140">
    <property type="entry name" value="Nucleic acid-binding proteins"/>
    <property type="match status" value="1"/>
</dbReference>
<organism evidence="1 2">
    <name type="scientific">Malus domestica</name>
    <name type="common">Apple</name>
    <name type="synonym">Pyrus malus</name>
    <dbReference type="NCBI Taxonomy" id="3750"/>
    <lineage>
        <taxon>Eukaryota</taxon>
        <taxon>Viridiplantae</taxon>
        <taxon>Streptophyta</taxon>
        <taxon>Embryophyta</taxon>
        <taxon>Tracheophyta</taxon>
        <taxon>Spermatophyta</taxon>
        <taxon>Magnoliopsida</taxon>
        <taxon>eudicotyledons</taxon>
        <taxon>Gunneridae</taxon>
        <taxon>Pentapetalae</taxon>
        <taxon>rosids</taxon>
        <taxon>fabids</taxon>
        <taxon>Rosales</taxon>
        <taxon>Rosaceae</taxon>
        <taxon>Amygdaloideae</taxon>
        <taxon>Maleae</taxon>
        <taxon>Malus</taxon>
    </lineage>
</organism>
<proteinExistence type="predicted"/>
<evidence type="ECO:0000313" key="2">
    <source>
        <dbReference type="Proteomes" id="UP000290289"/>
    </source>
</evidence>